<dbReference type="EMBL" id="JAUOEL010000001">
    <property type="protein sequence ID" value="MDO5973474.1"/>
    <property type="molecule type" value="Genomic_DNA"/>
</dbReference>
<evidence type="ECO:0000259" key="10">
    <source>
        <dbReference type="PROSITE" id="PS50022"/>
    </source>
</evidence>
<comment type="subunit">
    <text evidence="3">Homotrimer.</text>
</comment>
<sequence>MKKITQRTSLKIMLFILTLTYCTITAFSQTIYTNDMDYVLGDCKQAFITNAIKTEAQADNLLKGFIEMQVNGIRIPLFGRDVNGVDLNPNKPIFDYFYSQVVAQGLPIFANPAQGGGGARVANNMLNGTAPSVNGVQAATDELVARVLEFSAEYPECKWLNPFNEDGRATSSTWSISQINEIYQRLYNNGLNGAELIGPCTWGLPAGIDMLQNTDITDYITVAATHNLGFNHGQWPTFIDLANTENLPVWDSEVNHNDANGNGTRLEKAIENEVDGLVLYNVWNTISLTDGSITRAAQDMMLLYLKDYTIPVFVNHALTGTASQSALGFNGATADKANDGNTSGLWANGSISIPGPVTSTDYAWWEVDLGSEKTIGDIKVYNRTNSCCTENLTNFTIIVLDNSRDEVYSKEYTIKPQPSVTAETGGITGRFVRIQSNIVGTNMNIAEVEVKALPQLSTEDNENIKVATYPNPVVDKLMVVTPNAEFNQYTIYNINGQEILSDKINNVREIEVNVSKFSKGIYLLKLNGDKHSKTYKIVKD</sequence>
<dbReference type="PANTHER" id="PTHR45713">
    <property type="entry name" value="FTP DOMAIN-CONTAINING PROTEIN"/>
    <property type="match status" value="1"/>
</dbReference>
<dbReference type="InterPro" id="IPR017853">
    <property type="entry name" value="GH"/>
</dbReference>
<dbReference type="Proteomes" id="UP001176806">
    <property type="component" value="Unassembled WGS sequence"/>
</dbReference>
<evidence type="ECO:0000313" key="12">
    <source>
        <dbReference type="Proteomes" id="UP001176806"/>
    </source>
</evidence>
<keyword evidence="7" id="KW-0106">Calcium</keyword>
<evidence type="ECO:0000256" key="3">
    <source>
        <dbReference type="ARBA" id="ARBA00011233"/>
    </source>
</evidence>
<protein>
    <submittedName>
        <fullName evidence="11">T9SS type A sorting domain-containing protein</fullName>
    </submittedName>
</protein>
<keyword evidence="6" id="KW-0430">Lectin</keyword>
<dbReference type="Pfam" id="PF22633">
    <property type="entry name" value="F5_F8_type_C_2"/>
    <property type="match status" value="1"/>
</dbReference>
<evidence type="ECO:0000313" key="11">
    <source>
        <dbReference type="EMBL" id="MDO5973474.1"/>
    </source>
</evidence>
<dbReference type="SUPFAM" id="SSF49785">
    <property type="entry name" value="Galactose-binding domain-like"/>
    <property type="match status" value="1"/>
</dbReference>
<dbReference type="PROSITE" id="PS50022">
    <property type="entry name" value="FA58C_3"/>
    <property type="match status" value="1"/>
</dbReference>
<dbReference type="NCBIfam" id="TIGR04183">
    <property type="entry name" value="Por_Secre_tail"/>
    <property type="match status" value="1"/>
</dbReference>
<dbReference type="InterPro" id="IPR000421">
    <property type="entry name" value="FA58C"/>
</dbReference>
<comment type="function">
    <text evidence="1">Acts as a defensive agent. Recognizes blood group fucosylated oligosaccharides including A, B, H and Lewis B-type antigens. Does not recognize Lewis A antigen and has low affinity for monovalent haptens.</text>
</comment>
<feature type="domain" description="F5/8 type C" evidence="10">
    <location>
        <begin position="297"/>
        <end position="453"/>
    </location>
</feature>
<evidence type="ECO:0000256" key="5">
    <source>
        <dbReference type="ARBA" id="ARBA00022729"/>
    </source>
</evidence>
<evidence type="ECO:0000256" key="7">
    <source>
        <dbReference type="ARBA" id="ARBA00022837"/>
    </source>
</evidence>
<evidence type="ECO:0000256" key="8">
    <source>
        <dbReference type="ARBA" id="ARBA00023157"/>
    </source>
</evidence>
<dbReference type="InterPro" id="IPR006585">
    <property type="entry name" value="FTP1"/>
</dbReference>
<evidence type="ECO:0000256" key="9">
    <source>
        <dbReference type="SAM" id="SignalP"/>
    </source>
</evidence>
<dbReference type="Pfam" id="PF18962">
    <property type="entry name" value="Por_Secre_tail"/>
    <property type="match status" value="1"/>
</dbReference>
<evidence type="ECO:0000256" key="6">
    <source>
        <dbReference type="ARBA" id="ARBA00022734"/>
    </source>
</evidence>
<gene>
    <name evidence="11" type="ORF">Q4Q40_04685</name>
</gene>
<comment type="similarity">
    <text evidence="2">Belongs to the fucolectin family.</text>
</comment>
<dbReference type="Gene3D" id="3.20.20.80">
    <property type="entry name" value="Glycosidases"/>
    <property type="match status" value="1"/>
</dbReference>
<evidence type="ECO:0000256" key="1">
    <source>
        <dbReference type="ARBA" id="ARBA00002219"/>
    </source>
</evidence>
<dbReference type="InterPro" id="IPR051941">
    <property type="entry name" value="BG_Antigen-Binding_Lectin"/>
</dbReference>
<comment type="caution">
    <text evidence="11">The sequence shown here is derived from an EMBL/GenBank/DDBJ whole genome shotgun (WGS) entry which is preliminary data.</text>
</comment>
<proteinExistence type="inferred from homology"/>
<keyword evidence="5 9" id="KW-0732">Signal</keyword>
<dbReference type="Gene3D" id="2.60.120.260">
    <property type="entry name" value="Galactose-binding domain-like"/>
    <property type="match status" value="1"/>
</dbReference>
<dbReference type="InterPro" id="IPR026444">
    <property type="entry name" value="Secre_tail"/>
</dbReference>
<feature type="chain" id="PRO_5047178219" evidence="9">
    <location>
        <begin position="29"/>
        <end position="540"/>
    </location>
</feature>
<keyword evidence="12" id="KW-1185">Reference proteome</keyword>
<reference evidence="11" key="1">
    <citation type="submission" date="2023-07" db="EMBL/GenBank/DDBJ databases">
        <title>Two novel species in the genus Flavivirga.</title>
        <authorList>
            <person name="Kwon K."/>
        </authorList>
    </citation>
    <scope>NUCLEOTIDE SEQUENCE</scope>
    <source>
        <strain evidence="11">KACC 14158</strain>
    </source>
</reference>
<dbReference type="RefSeq" id="WP_303300564.1">
    <property type="nucleotide sequence ID" value="NZ_BAABDA010000042.1"/>
</dbReference>
<accession>A0ABT8WK02</accession>
<organism evidence="11 12">
    <name type="scientific">Flavivirga jejuensis</name>
    <dbReference type="NCBI Taxonomy" id="870487"/>
    <lineage>
        <taxon>Bacteria</taxon>
        <taxon>Pseudomonadati</taxon>
        <taxon>Bacteroidota</taxon>
        <taxon>Flavobacteriia</taxon>
        <taxon>Flavobacteriales</taxon>
        <taxon>Flavobacteriaceae</taxon>
        <taxon>Flavivirga</taxon>
    </lineage>
</organism>
<dbReference type="InterPro" id="IPR008979">
    <property type="entry name" value="Galactose-bd-like_sf"/>
</dbReference>
<evidence type="ECO:0000256" key="4">
    <source>
        <dbReference type="ARBA" id="ARBA00022723"/>
    </source>
</evidence>
<dbReference type="PANTHER" id="PTHR45713:SF6">
    <property type="entry name" value="F5_8 TYPE C DOMAIN-CONTAINING PROTEIN"/>
    <property type="match status" value="1"/>
</dbReference>
<dbReference type="SMART" id="SM00607">
    <property type="entry name" value="FTP"/>
    <property type="match status" value="1"/>
</dbReference>
<feature type="signal peptide" evidence="9">
    <location>
        <begin position="1"/>
        <end position="28"/>
    </location>
</feature>
<keyword evidence="4" id="KW-0479">Metal-binding</keyword>
<evidence type="ECO:0000256" key="2">
    <source>
        <dbReference type="ARBA" id="ARBA00010147"/>
    </source>
</evidence>
<keyword evidence="8" id="KW-1015">Disulfide bond</keyword>
<name>A0ABT8WK02_9FLAO</name>
<dbReference type="SUPFAM" id="SSF51445">
    <property type="entry name" value="(Trans)glycosidases"/>
    <property type="match status" value="1"/>
</dbReference>